<dbReference type="AlphaFoldDB" id="A0A177YGV9"/>
<keyword evidence="5" id="KW-1185">Reference proteome</keyword>
<reference evidence="4 5" key="1">
    <citation type="submission" date="2016-03" db="EMBL/GenBank/DDBJ databases">
        <title>Genome sequence of Rhodococcus kyotonensis KB10.</title>
        <authorList>
            <person name="Jeong H."/>
            <person name="Hong C.E."/>
            <person name="Jo S.H."/>
            <person name="Park J.M."/>
        </authorList>
    </citation>
    <scope>NUCLEOTIDE SEQUENCE [LARGE SCALE GENOMIC DNA]</scope>
    <source>
        <strain evidence="4 5">KB10</strain>
    </source>
</reference>
<dbReference type="PANTHER" id="PTHR43861:SF1">
    <property type="entry name" value="TRANS-ACONITATE 2-METHYLTRANSFERASE"/>
    <property type="match status" value="1"/>
</dbReference>
<dbReference type="SUPFAM" id="SSF53335">
    <property type="entry name" value="S-adenosyl-L-methionine-dependent methyltransferases"/>
    <property type="match status" value="1"/>
</dbReference>
<dbReference type="InterPro" id="IPR041698">
    <property type="entry name" value="Methyltransf_25"/>
</dbReference>
<name>A0A177YGV9_9NOCA</name>
<dbReference type="PANTHER" id="PTHR43861">
    <property type="entry name" value="TRANS-ACONITATE 2-METHYLTRANSFERASE-RELATED"/>
    <property type="match status" value="1"/>
</dbReference>
<dbReference type="GO" id="GO:0032259">
    <property type="term" value="P:methylation"/>
    <property type="evidence" value="ECO:0007669"/>
    <property type="project" value="UniProtKB-KW"/>
</dbReference>
<accession>A0A177YGV9</accession>
<evidence type="ECO:0000259" key="3">
    <source>
        <dbReference type="Pfam" id="PF13649"/>
    </source>
</evidence>
<proteinExistence type="predicted"/>
<dbReference type="InterPro" id="IPR029063">
    <property type="entry name" value="SAM-dependent_MTases_sf"/>
</dbReference>
<evidence type="ECO:0000313" key="4">
    <source>
        <dbReference type="EMBL" id="OAK54796.1"/>
    </source>
</evidence>
<dbReference type="Gene3D" id="3.40.50.150">
    <property type="entry name" value="Vaccinia Virus protein VP39"/>
    <property type="match status" value="1"/>
</dbReference>
<sequence>MRDAYSGETVAAAYSERVAEYVDVCGTLESVHPDDRALISAWARTLTGPVVDAGCGPGHWTRLLASLGVDVEGVDLSETFVDHARRQSPEIGFRVGDIASLGVDDRSLGGVLSWYSTIHHTPDRIAEPLAEFARALRPGGTLLLGFFEWSELEPFDHAVVTAYRWPVERLCAVVEAADFDVIESLTRHEPDTRSHGAMVARRR</sequence>
<dbReference type="RefSeq" id="WP_068425676.1">
    <property type="nucleotide sequence ID" value="NZ_LVHI01000012.1"/>
</dbReference>
<feature type="domain" description="Methyltransferase" evidence="3">
    <location>
        <begin position="50"/>
        <end position="140"/>
    </location>
</feature>
<dbReference type="EMBL" id="LVHI01000012">
    <property type="protein sequence ID" value="OAK54796.1"/>
    <property type="molecule type" value="Genomic_DNA"/>
</dbReference>
<dbReference type="CDD" id="cd02440">
    <property type="entry name" value="AdoMet_MTases"/>
    <property type="match status" value="1"/>
</dbReference>
<dbReference type="Pfam" id="PF13649">
    <property type="entry name" value="Methyltransf_25"/>
    <property type="match status" value="1"/>
</dbReference>
<comment type="caution">
    <text evidence="4">The sequence shown here is derived from an EMBL/GenBank/DDBJ whole genome shotgun (WGS) entry which is preliminary data.</text>
</comment>
<keyword evidence="1 4" id="KW-0489">Methyltransferase</keyword>
<gene>
    <name evidence="4" type="ORF">A3K89_05605</name>
</gene>
<protein>
    <submittedName>
        <fullName evidence="4">SAM-dependent methyltransferase</fullName>
    </submittedName>
</protein>
<evidence type="ECO:0000313" key="5">
    <source>
        <dbReference type="Proteomes" id="UP000077519"/>
    </source>
</evidence>
<evidence type="ECO:0000256" key="2">
    <source>
        <dbReference type="ARBA" id="ARBA00022679"/>
    </source>
</evidence>
<dbReference type="Proteomes" id="UP000077519">
    <property type="component" value="Unassembled WGS sequence"/>
</dbReference>
<keyword evidence="2 4" id="KW-0808">Transferase</keyword>
<evidence type="ECO:0000256" key="1">
    <source>
        <dbReference type="ARBA" id="ARBA00022603"/>
    </source>
</evidence>
<dbReference type="GO" id="GO:0008168">
    <property type="term" value="F:methyltransferase activity"/>
    <property type="evidence" value="ECO:0007669"/>
    <property type="project" value="UniProtKB-KW"/>
</dbReference>
<organism evidence="4 5">
    <name type="scientific">Rhodococcoides kyotonense</name>
    <dbReference type="NCBI Taxonomy" id="398843"/>
    <lineage>
        <taxon>Bacteria</taxon>
        <taxon>Bacillati</taxon>
        <taxon>Actinomycetota</taxon>
        <taxon>Actinomycetes</taxon>
        <taxon>Mycobacteriales</taxon>
        <taxon>Nocardiaceae</taxon>
        <taxon>Rhodococcoides</taxon>
    </lineage>
</organism>